<dbReference type="AlphaFoldDB" id="F6PL62"/>
<dbReference type="Gene3D" id="2.60.20.10">
    <property type="entry name" value="Crystallins"/>
    <property type="match status" value="2"/>
</dbReference>
<dbReference type="PANTHER" id="PTHR11818:SF119">
    <property type="entry name" value="GAMMA-CRYSTALLIN D"/>
    <property type="match status" value="1"/>
</dbReference>
<comment type="similarity">
    <text evidence="2">Belongs to the beta/gamma-crystallin family.</text>
</comment>
<dbReference type="InterPro" id="IPR011024">
    <property type="entry name" value="G_crystallin-like"/>
</dbReference>
<dbReference type="SUPFAM" id="SSF49695">
    <property type="entry name" value="gamma-Crystallin-like"/>
    <property type="match status" value="1"/>
</dbReference>
<dbReference type="GO" id="GO:0007601">
    <property type="term" value="P:visual perception"/>
    <property type="evidence" value="ECO:0000318"/>
    <property type="project" value="GO_Central"/>
</dbReference>
<evidence type="ECO:0000256" key="4">
    <source>
        <dbReference type="ARBA" id="ARBA00022737"/>
    </source>
</evidence>
<feature type="region of interest" description="Disordered" evidence="5">
    <location>
        <begin position="1"/>
        <end position="20"/>
    </location>
</feature>
<reference evidence="7" key="2">
    <citation type="submission" date="2025-08" db="UniProtKB">
        <authorList>
            <consortium name="Ensembl"/>
        </authorList>
    </citation>
    <scope>IDENTIFICATION</scope>
</reference>
<dbReference type="Bgee" id="ENSMODG00000003082">
    <property type="expression patterns" value="Expressed in skeleton of lower jaw and 5 other cell types or tissues"/>
</dbReference>
<dbReference type="Ensembl" id="ENSMODT00000003839.3">
    <property type="protein sequence ID" value="ENSMODP00000003755.3"/>
    <property type="gene ID" value="ENSMODG00000003082.3"/>
</dbReference>
<reference evidence="7 8" key="1">
    <citation type="journal article" date="2007" name="Nature">
        <title>Genome of the marsupial Monodelphis domestica reveals innovation in non-coding sequences.</title>
        <authorList>
            <person name="Mikkelsen T.S."/>
            <person name="Wakefield M.J."/>
            <person name="Aken B."/>
            <person name="Amemiya C.T."/>
            <person name="Chang J.L."/>
            <person name="Duke S."/>
            <person name="Garber M."/>
            <person name="Gentles A.J."/>
            <person name="Goodstadt L."/>
            <person name="Heger A."/>
            <person name="Jurka J."/>
            <person name="Kamal M."/>
            <person name="Mauceli E."/>
            <person name="Searle S.M."/>
            <person name="Sharpe T."/>
            <person name="Baker M.L."/>
            <person name="Batzer M.A."/>
            <person name="Benos P.V."/>
            <person name="Belov K."/>
            <person name="Clamp M."/>
            <person name="Cook A."/>
            <person name="Cuff J."/>
            <person name="Das R."/>
            <person name="Davidow L."/>
            <person name="Deakin J.E."/>
            <person name="Fazzari M.J."/>
            <person name="Glass J.L."/>
            <person name="Grabherr M."/>
            <person name="Greally J.M."/>
            <person name="Gu W."/>
            <person name="Hore T.A."/>
            <person name="Huttley G.A."/>
            <person name="Kleber M."/>
            <person name="Jirtle R.L."/>
            <person name="Koina E."/>
            <person name="Lee J.T."/>
            <person name="Mahony S."/>
            <person name="Marra M.A."/>
            <person name="Miller R.D."/>
            <person name="Nicholls R.D."/>
            <person name="Oda M."/>
            <person name="Papenfuss A.T."/>
            <person name="Parra Z.E."/>
            <person name="Pollock D.D."/>
            <person name="Ray D.A."/>
            <person name="Schein J.E."/>
            <person name="Speed T.P."/>
            <person name="Thompson K."/>
            <person name="VandeBerg J.L."/>
            <person name="Wade C.M."/>
            <person name="Walker J.A."/>
            <person name="Waters P.D."/>
            <person name="Webber C."/>
            <person name="Weidman J.R."/>
            <person name="Xie X."/>
            <person name="Zody M.C."/>
            <person name="Baldwin J."/>
            <person name="Abdouelleil A."/>
            <person name="Abdulkadir J."/>
            <person name="Abebe A."/>
            <person name="Abera B."/>
            <person name="Abreu J."/>
            <person name="Acer S.C."/>
            <person name="Aftuck L."/>
            <person name="Alexander A."/>
            <person name="An P."/>
            <person name="Anderson E."/>
            <person name="Anderson S."/>
            <person name="Arachi H."/>
            <person name="Azer M."/>
            <person name="Bachantsang P."/>
            <person name="Barry A."/>
            <person name="Bayul T."/>
            <person name="Berlin A."/>
            <person name="Bessette D."/>
            <person name="Bloom T."/>
            <person name="Bloom T."/>
            <person name="Boguslavskiy L."/>
            <person name="Bonnet C."/>
            <person name="Boukhgalter B."/>
            <person name="Bourzgui I."/>
            <person name="Brown A."/>
            <person name="Cahill P."/>
            <person name="Channer S."/>
            <person name="Cheshatsang Y."/>
            <person name="Chuda L."/>
            <person name="Citroen M."/>
            <person name="Collymore A."/>
            <person name="Cooke P."/>
            <person name="Costello M."/>
            <person name="D'Aco K."/>
            <person name="Daza R."/>
            <person name="De Haan G."/>
            <person name="DeGray S."/>
            <person name="DeMaso C."/>
            <person name="Dhargay N."/>
            <person name="Dooley K."/>
            <person name="Dooley E."/>
            <person name="Doricent M."/>
            <person name="Dorje P."/>
            <person name="Dorjee K."/>
            <person name="Dupes A."/>
            <person name="Elong R."/>
            <person name="Falk J."/>
            <person name="Farina A."/>
            <person name="Faro S."/>
            <person name="Ferguson D."/>
            <person name="Fisher S."/>
            <person name="Foley C.D."/>
            <person name="Franke A."/>
            <person name="Friedrich D."/>
            <person name="Gadbois L."/>
            <person name="Gearin G."/>
            <person name="Gearin C.R."/>
            <person name="Giannoukos G."/>
            <person name="Goode T."/>
            <person name="Graham J."/>
            <person name="Grandbois E."/>
            <person name="Grewal S."/>
            <person name="Gyaltsen K."/>
            <person name="Hafez N."/>
            <person name="Hagos B."/>
            <person name="Hall J."/>
            <person name="Henson C."/>
            <person name="Hollinger A."/>
            <person name="Honan T."/>
            <person name="Huard M.D."/>
            <person name="Hughes L."/>
            <person name="Hurhula B."/>
            <person name="Husby M.E."/>
            <person name="Kamat A."/>
            <person name="Kanga B."/>
            <person name="Kashin S."/>
            <person name="Khazanovich D."/>
            <person name="Kisner P."/>
            <person name="Lance K."/>
            <person name="Lara M."/>
            <person name="Lee W."/>
            <person name="Lennon N."/>
            <person name="Letendre F."/>
            <person name="LeVine R."/>
            <person name="Lipovsky A."/>
            <person name="Liu X."/>
            <person name="Liu J."/>
            <person name="Liu S."/>
            <person name="Lokyitsang T."/>
            <person name="Lokyitsang Y."/>
            <person name="Lubonja R."/>
            <person name="Lui A."/>
            <person name="MacDonald P."/>
            <person name="Magnisalis V."/>
            <person name="Maru K."/>
            <person name="Matthews C."/>
            <person name="McCusker W."/>
            <person name="McDonough S."/>
            <person name="Mehta T."/>
            <person name="Meldrim J."/>
            <person name="Meneus L."/>
            <person name="Mihai O."/>
            <person name="Mihalev A."/>
            <person name="Mihova T."/>
            <person name="Mittelman R."/>
            <person name="Mlenga V."/>
            <person name="Montmayeur A."/>
            <person name="Mulrain L."/>
            <person name="Navidi A."/>
            <person name="Naylor J."/>
            <person name="Negash T."/>
            <person name="Nguyen T."/>
            <person name="Nguyen N."/>
            <person name="Nicol R."/>
            <person name="Norbu C."/>
            <person name="Norbu N."/>
            <person name="Novod N."/>
            <person name="O'Neill B."/>
            <person name="Osman S."/>
            <person name="Markiewicz E."/>
            <person name="Oyono O.L."/>
            <person name="Patti C."/>
            <person name="Phunkhang P."/>
            <person name="Pierre F."/>
            <person name="Priest M."/>
            <person name="Raghuraman S."/>
            <person name="Rege F."/>
            <person name="Reyes R."/>
            <person name="Rise C."/>
            <person name="Rogov P."/>
            <person name="Ross K."/>
            <person name="Ryan E."/>
            <person name="Settipalli S."/>
            <person name="Shea T."/>
            <person name="Sherpa N."/>
            <person name="Shi L."/>
            <person name="Shih D."/>
            <person name="Sparrow T."/>
            <person name="Spaulding J."/>
            <person name="Stalker J."/>
            <person name="Stange-Thomann N."/>
            <person name="Stavropoulos S."/>
            <person name="Stone C."/>
            <person name="Strader C."/>
            <person name="Tesfaye S."/>
            <person name="Thomson T."/>
            <person name="Thoulutsang Y."/>
            <person name="Thoulutsang D."/>
            <person name="Topham K."/>
            <person name="Topping I."/>
            <person name="Tsamla T."/>
            <person name="Vassiliev H."/>
            <person name="Vo A."/>
            <person name="Wangchuk T."/>
            <person name="Wangdi T."/>
            <person name="Weiand M."/>
            <person name="Wilkinson J."/>
            <person name="Wilson A."/>
            <person name="Yadav S."/>
            <person name="Young G."/>
            <person name="Yu Q."/>
            <person name="Zembek L."/>
            <person name="Zhong D."/>
            <person name="Zimmer A."/>
            <person name="Zwirko Z."/>
            <person name="Jaffe D.B."/>
            <person name="Alvarez P."/>
            <person name="Brockman W."/>
            <person name="Butler J."/>
            <person name="Chin C."/>
            <person name="Gnerre S."/>
            <person name="MacCallum I."/>
            <person name="Graves J.A."/>
            <person name="Ponting C.P."/>
            <person name="Breen M."/>
            <person name="Samollow P.B."/>
            <person name="Lander E.S."/>
            <person name="Lindblad-Toh K."/>
        </authorList>
    </citation>
    <scope>NUCLEOTIDE SEQUENCE [LARGE SCALE GENOMIC DNA]</scope>
</reference>
<evidence type="ECO:0000313" key="7">
    <source>
        <dbReference type="Ensembl" id="ENSMODP00000003755.3"/>
    </source>
</evidence>
<feature type="domain" description="Beta/gamma crystallin 'Greek key'" evidence="6">
    <location>
        <begin position="26"/>
        <end position="64"/>
    </location>
</feature>
<dbReference type="HOGENOM" id="CLU_081883_1_1_1"/>
<protein>
    <recommendedName>
        <fullName evidence="6">Beta/gamma crystallin 'Greek key' domain-containing protein</fullName>
    </recommendedName>
</protein>
<dbReference type="STRING" id="13616.ENSMODP00000003755"/>
<dbReference type="GO" id="GO:0005212">
    <property type="term" value="F:structural constituent of eye lens"/>
    <property type="evidence" value="ECO:0000318"/>
    <property type="project" value="GO_Central"/>
</dbReference>
<dbReference type="Proteomes" id="UP000002280">
    <property type="component" value="Chromosome 2"/>
</dbReference>
<name>F6PL62_MONDO</name>
<dbReference type="InterPro" id="IPR001064">
    <property type="entry name" value="Beta/gamma_crystallin"/>
</dbReference>
<evidence type="ECO:0000256" key="1">
    <source>
        <dbReference type="ARBA" id="ARBA00003689"/>
    </source>
</evidence>
<dbReference type="PROSITE" id="PS50915">
    <property type="entry name" value="CRYSTALLIN_BETA_GAMMA"/>
    <property type="match status" value="3"/>
</dbReference>
<dbReference type="GeneTree" id="ENSGT00940000163494"/>
<evidence type="ECO:0000313" key="8">
    <source>
        <dbReference type="Proteomes" id="UP000002280"/>
    </source>
</evidence>
<dbReference type="Pfam" id="PF00030">
    <property type="entry name" value="Crystall"/>
    <property type="match status" value="2"/>
</dbReference>
<organism evidence="7 8">
    <name type="scientific">Monodelphis domestica</name>
    <name type="common">Gray short-tailed opossum</name>
    <dbReference type="NCBI Taxonomy" id="13616"/>
    <lineage>
        <taxon>Eukaryota</taxon>
        <taxon>Metazoa</taxon>
        <taxon>Chordata</taxon>
        <taxon>Craniata</taxon>
        <taxon>Vertebrata</taxon>
        <taxon>Euteleostomi</taxon>
        <taxon>Mammalia</taxon>
        <taxon>Metatheria</taxon>
        <taxon>Didelphimorphia</taxon>
        <taxon>Didelphidae</taxon>
        <taxon>Monodelphis</taxon>
    </lineage>
</organism>
<evidence type="ECO:0000259" key="6">
    <source>
        <dbReference type="PROSITE" id="PS50915"/>
    </source>
</evidence>
<dbReference type="InParanoid" id="F6PL62"/>
<feature type="compositionally biased region" description="Acidic residues" evidence="5">
    <location>
        <begin position="1"/>
        <end position="10"/>
    </location>
</feature>
<dbReference type="PANTHER" id="PTHR11818">
    <property type="entry name" value="BETA/GAMMA CRYSTALLIN"/>
    <property type="match status" value="1"/>
</dbReference>
<dbReference type="SMART" id="SM00247">
    <property type="entry name" value="XTALbg"/>
    <property type="match status" value="2"/>
</dbReference>
<dbReference type="GO" id="GO:0002088">
    <property type="term" value="P:lens development in camera-type eye"/>
    <property type="evidence" value="ECO:0000318"/>
    <property type="project" value="GO_Central"/>
</dbReference>
<dbReference type="InterPro" id="IPR050252">
    <property type="entry name" value="Beta/Gamma-Crystallin"/>
</dbReference>
<dbReference type="FunFam" id="2.60.20.10:FF:000001">
    <property type="entry name" value="Crystallin gamma S"/>
    <property type="match status" value="1"/>
</dbReference>
<sequence length="199" mass="23268">MGGGEDGTEAELERGPSLGSGWLSRPQITFYEDRHFQGRCYECSSDCADLQTYFSRCNSVRVDSGSWVLYEQPSYKGCQYFLRRGEYSDYRQWMGSSDSVRSCRLVPRHEGSYRLRIYERENCAGQMMEFTEDCSSVHEHFHQQDVLSCNVLDGYWVFYEQPSYRGRQYFLRPGEYRRHTEWGASTAVLGSFRRATDSN</sequence>
<dbReference type="PRINTS" id="PR01367">
    <property type="entry name" value="BGCRYSTALLIN"/>
</dbReference>
<reference evidence="7" key="3">
    <citation type="submission" date="2025-09" db="UniProtKB">
        <authorList>
            <consortium name="Ensembl"/>
        </authorList>
    </citation>
    <scope>IDENTIFICATION</scope>
</reference>
<keyword evidence="8" id="KW-1185">Reference proteome</keyword>
<feature type="domain" description="Beta/gamma crystallin 'Greek key'" evidence="6">
    <location>
        <begin position="65"/>
        <end position="107"/>
    </location>
</feature>
<feature type="domain" description="Beta/gamma crystallin 'Greek key'" evidence="6">
    <location>
        <begin position="154"/>
        <end position="196"/>
    </location>
</feature>
<accession>F6PL62</accession>
<proteinExistence type="inferred from homology"/>
<evidence type="ECO:0000256" key="2">
    <source>
        <dbReference type="ARBA" id="ARBA00009646"/>
    </source>
</evidence>
<evidence type="ECO:0000256" key="3">
    <source>
        <dbReference type="ARBA" id="ARBA00022613"/>
    </source>
</evidence>
<dbReference type="eggNOG" id="ENOG502RXJY">
    <property type="taxonomic scope" value="Eukaryota"/>
</dbReference>
<comment type="function">
    <text evidence="1">Crystallins are the dominant structural components of the vertebrate eye lens.</text>
</comment>
<dbReference type="OMA" id="DYRQWMG"/>
<evidence type="ECO:0000256" key="5">
    <source>
        <dbReference type="SAM" id="MobiDB-lite"/>
    </source>
</evidence>
<keyword evidence="3" id="KW-0273">Eye lens protein</keyword>
<dbReference type="FunFam" id="2.60.20.10:FF:000003">
    <property type="entry name" value="Crystallin gamma S"/>
    <property type="match status" value="1"/>
</dbReference>
<keyword evidence="4" id="KW-0677">Repeat</keyword>